<dbReference type="InParanoid" id="A0A1X7TQM1"/>
<reference evidence="1" key="1">
    <citation type="submission" date="2017-05" db="UniProtKB">
        <authorList>
            <consortium name="EnsemblMetazoa"/>
        </authorList>
    </citation>
    <scope>IDENTIFICATION</scope>
</reference>
<name>A0A1X7TQM1_AMPQE</name>
<accession>A0A1X7TQM1</accession>
<organism evidence="1">
    <name type="scientific">Amphimedon queenslandica</name>
    <name type="common">Sponge</name>
    <dbReference type="NCBI Taxonomy" id="400682"/>
    <lineage>
        <taxon>Eukaryota</taxon>
        <taxon>Metazoa</taxon>
        <taxon>Porifera</taxon>
        <taxon>Demospongiae</taxon>
        <taxon>Heteroscleromorpha</taxon>
        <taxon>Haplosclerida</taxon>
        <taxon>Niphatidae</taxon>
        <taxon>Amphimedon</taxon>
    </lineage>
</organism>
<dbReference type="EnsemblMetazoa" id="Aqu2.1.17394_001">
    <property type="protein sequence ID" value="Aqu2.1.17394_001"/>
    <property type="gene ID" value="Aqu2.1.17394"/>
</dbReference>
<sequence>MSYCQEWGKLSDASFNGKGANPSMIQVAEDVDLTLTTNTESLNHWSRVPNKLGVLSESFLLTTTTFLIFLTRDL</sequence>
<dbReference type="AlphaFoldDB" id="A0A1X7TQM1"/>
<proteinExistence type="predicted"/>
<evidence type="ECO:0000313" key="1">
    <source>
        <dbReference type="EnsemblMetazoa" id="Aqu2.1.17394_001"/>
    </source>
</evidence>
<protein>
    <submittedName>
        <fullName evidence="1">Uncharacterized protein</fullName>
    </submittedName>
</protein>